<evidence type="ECO:0000313" key="1">
    <source>
        <dbReference type="EMBL" id="QDO95351.1"/>
    </source>
</evidence>
<reference evidence="1 2" key="1">
    <citation type="submission" date="2019-07" db="EMBL/GenBank/DDBJ databases">
        <title>Genome sequencing for Formosa sp. PS13.</title>
        <authorList>
            <person name="Park S.-J."/>
        </authorList>
    </citation>
    <scope>NUCLEOTIDE SEQUENCE [LARGE SCALE GENOMIC DNA]</scope>
    <source>
        <strain evidence="1 2">PS13</strain>
    </source>
</reference>
<sequence length="78" mass="8448">MDDSDYTKVFTGSFIIIQLIVDKLEAVGIKAIVKDESESARLAGFGASIQGQQDLYVSKEETHDALAIIEAVTSDLEV</sequence>
<protein>
    <submittedName>
        <fullName evidence="1">DUF2007 domain-containing protein</fullName>
    </submittedName>
</protein>
<evidence type="ECO:0000313" key="2">
    <source>
        <dbReference type="Proteomes" id="UP000319209"/>
    </source>
</evidence>
<proteinExistence type="predicted"/>
<name>A0A516GV03_9FLAO</name>
<dbReference type="Proteomes" id="UP000319209">
    <property type="component" value="Chromosome"/>
</dbReference>
<dbReference type="EMBL" id="CP041637">
    <property type="protein sequence ID" value="QDO95351.1"/>
    <property type="molecule type" value="Genomic_DNA"/>
</dbReference>
<gene>
    <name evidence="1" type="ORF">FNB79_15680</name>
</gene>
<organism evidence="1 2">
    <name type="scientific">Formosa sediminum</name>
    <dbReference type="NCBI Taxonomy" id="2594004"/>
    <lineage>
        <taxon>Bacteria</taxon>
        <taxon>Pseudomonadati</taxon>
        <taxon>Bacteroidota</taxon>
        <taxon>Flavobacteriia</taxon>
        <taxon>Flavobacteriales</taxon>
        <taxon>Flavobacteriaceae</taxon>
        <taxon>Formosa</taxon>
    </lineage>
</organism>
<dbReference type="KEGG" id="fop:FNB79_15680"/>
<keyword evidence="2" id="KW-1185">Reference proteome</keyword>
<accession>A0A516GV03</accession>
<dbReference type="RefSeq" id="WP_143382257.1">
    <property type="nucleotide sequence ID" value="NZ_CP041637.1"/>
</dbReference>
<dbReference type="OrthoDB" id="1149279at2"/>
<dbReference type="AlphaFoldDB" id="A0A516GV03"/>